<keyword evidence="5 9" id="KW-0812">Transmembrane</keyword>
<gene>
    <name evidence="9 11" type="primary">ftsQ</name>
    <name evidence="11" type="ORF">JGUZn3_01690</name>
</gene>
<proteinExistence type="inferred from homology"/>
<dbReference type="GO" id="GO:0043093">
    <property type="term" value="P:FtsZ-dependent cytokinesis"/>
    <property type="evidence" value="ECO:0007669"/>
    <property type="project" value="UniProtKB-UniRule"/>
</dbReference>
<dbReference type="InterPro" id="IPR034746">
    <property type="entry name" value="POTRA"/>
</dbReference>
<evidence type="ECO:0000256" key="6">
    <source>
        <dbReference type="ARBA" id="ARBA00022989"/>
    </source>
</evidence>
<protein>
    <recommendedName>
        <fullName evidence="9">Cell division protein FtsQ</fullName>
    </recommendedName>
</protein>
<dbReference type="Gene3D" id="3.10.20.310">
    <property type="entry name" value="membrane protein fhac"/>
    <property type="match status" value="1"/>
</dbReference>
<dbReference type="GO" id="GO:0090529">
    <property type="term" value="P:cell septum assembly"/>
    <property type="evidence" value="ECO:0007669"/>
    <property type="project" value="InterPro"/>
</dbReference>
<dbReference type="Proteomes" id="UP000516349">
    <property type="component" value="Chromosome"/>
</dbReference>
<dbReference type="KEGG" id="ebla:JGUZn3_01690"/>
<sequence>MPHLSQHPNHLNDRPSRLTLFMRRQKRMLQPLAILLLLCGLIAGGAYILLSSSEDIPMIALRDKLGNLLPFHVSNISIHGNTLTSDDEILQAANIHKGDSILKISVEGVRKKIDTLPFIDHSVVERHLPGSIIITVIERSPYAVWQHDRHFMLIDRSGKIVADKGMTGKDAQAYMRLPLVVGNDANTAAADLIDTLANFPEIKDRVVAAIRIGERRWNLQLRDGTTIYLPEAEEQAALKRLTDFQNTIKLLDRPVSVIDMRLPDRLIIRQHSSLTFPVLKSVKLAYNG</sequence>
<dbReference type="GO" id="GO:0032153">
    <property type="term" value="C:cell division site"/>
    <property type="evidence" value="ECO:0007669"/>
    <property type="project" value="UniProtKB-UniRule"/>
</dbReference>
<feature type="domain" description="POTRA" evidence="10">
    <location>
        <begin position="71"/>
        <end position="139"/>
    </location>
</feature>
<dbReference type="PANTHER" id="PTHR35851:SF1">
    <property type="entry name" value="CELL DIVISION PROTEIN FTSQ"/>
    <property type="match status" value="1"/>
</dbReference>
<evidence type="ECO:0000256" key="2">
    <source>
        <dbReference type="ARBA" id="ARBA00022475"/>
    </source>
</evidence>
<keyword evidence="12" id="KW-1185">Reference proteome</keyword>
<dbReference type="InterPro" id="IPR026579">
    <property type="entry name" value="FtsQ"/>
</dbReference>
<dbReference type="InterPro" id="IPR005548">
    <property type="entry name" value="Cell_div_FtsQ/DivIB_C"/>
</dbReference>
<dbReference type="HAMAP" id="MF_00911">
    <property type="entry name" value="FtsQ_subfam"/>
    <property type="match status" value="1"/>
</dbReference>
<dbReference type="GO" id="GO:0005886">
    <property type="term" value="C:plasma membrane"/>
    <property type="evidence" value="ECO:0007669"/>
    <property type="project" value="UniProtKB-SubCell"/>
</dbReference>
<dbReference type="PANTHER" id="PTHR35851">
    <property type="entry name" value="CELL DIVISION PROTEIN FTSQ"/>
    <property type="match status" value="1"/>
</dbReference>
<evidence type="ECO:0000256" key="3">
    <source>
        <dbReference type="ARBA" id="ARBA00022519"/>
    </source>
</evidence>
<evidence type="ECO:0000256" key="5">
    <source>
        <dbReference type="ARBA" id="ARBA00022692"/>
    </source>
</evidence>
<dbReference type="AlphaFoldDB" id="A0A7H1NNS4"/>
<dbReference type="Gene3D" id="3.40.50.11690">
    <property type="entry name" value="Cell division protein FtsQ/DivIB"/>
    <property type="match status" value="1"/>
</dbReference>
<dbReference type="Pfam" id="PF08478">
    <property type="entry name" value="POTRA_1"/>
    <property type="match status" value="1"/>
</dbReference>
<keyword evidence="2 9" id="KW-1003">Cell membrane</keyword>
<evidence type="ECO:0000256" key="9">
    <source>
        <dbReference type="HAMAP-Rule" id="MF_00911"/>
    </source>
</evidence>
<evidence type="ECO:0000313" key="11">
    <source>
        <dbReference type="EMBL" id="QNT77434.1"/>
    </source>
</evidence>
<name>A0A7H1NNS4_9PROT</name>
<feature type="transmembrane region" description="Helical" evidence="9">
    <location>
        <begin position="32"/>
        <end position="50"/>
    </location>
</feature>
<keyword evidence="7 9" id="KW-0472">Membrane</keyword>
<keyword evidence="3 9" id="KW-0997">Cell inner membrane</keyword>
<dbReference type="RefSeq" id="WP_203413917.1">
    <property type="nucleotide sequence ID" value="NZ_CP060244.1"/>
</dbReference>
<comment type="similarity">
    <text evidence="9">Belongs to the FtsQ/DivIB family. FtsQ subfamily.</text>
</comment>
<evidence type="ECO:0000259" key="10">
    <source>
        <dbReference type="PROSITE" id="PS51779"/>
    </source>
</evidence>
<evidence type="ECO:0000256" key="8">
    <source>
        <dbReference type="ARBA" id="ARBA00023306"/>
    </source>
</evidence>
<keyword evidence="8 9" id="KW-0131">Cell cycle</keyword>
<evidence type="ECO:0000256" key="7">
    <source>
        <dbReference type="ARBA" id="ARBA00023136"/>
    </source>
</evidence>
<evidence type="ECO:0000256" key="1">
    <source>
        <dbReference type="ARBA" id="ARBA00004370"/>
    </source>
</evidence>
<organism evidence="11 12">
    <name type="scientific">Entomobacter blattae</name>
    <dbReference type="NCBI Taxonomy" id="2762277"/>
    <lineage>
        <taxon>Bacteria</taxon>
        <taxon>Pseudomonadati</taxon>
        <taxon>Pseudomonadota</taxon>
        <taxon>Alphaproteobacteria</taxon>
        <taxon>Acetobacterales</taxon>
        <taxon>Acetobacteraceae</taxon>
        <taxon>Entomobacter</taxon>
    </lineage>
</organism>
<comment type="function">
    <text evidence="9">Essential cell division protein.</text>
</comment>
<accession>A0A7H1NNS4</accession>
<dbReference type="Pfam" id="PF03799">
    <property type="entry name" value="FtsQ_DivIB_C"/>
    <property type="match status" value="1"/>
</dbReference>
<dbReference type="PROSITE" id="PS51779">
    <property type="entry name" value="POTRA"/>
    <property type="match status" value="1"/>
</dbReference>
<comment type="subcellular location">
    <subcellularLocation>
        <location evidence="9">Cell inner membrane</location>
        <topology evidence="9">Single-pass type II membrane protein</topology>
    </subcellularLocation>
    <subcellularLocation>
        <location evidence="1">Membrane</location>
    </subcellularLocation>
    <text evidence="9">Localizes to the division septum.</text>
</comment>
<dbReference type="InterPro" id="IPR045335">
    <property type="entry name" value="FtsQ_C_sf"/>
</dbReference>
<reference evidence="11 12" key="1">
    <citation type="submission" date="2020-08" db="EMBL/GenBank/DDBJ databases">
        <title>Complete genome sequence of Entomobacter blattae G55GP.</title>
        <authorList>
            <person name="Poehlein A."/>
            <person name="Guzman J."/>
            <person name="Daniel R."/>
            <person name="Vilcinskas A."/>
        </authorList>
    </citation>
    <scope>NUCLEOTIDE SEQUENCE [LARGE SCALE GENOMIC DNA]</scope>
    <source>
        <strain evidence="11 12">G55GP</strain>
    </source>
</reference>
<keyword evidence="4 9" id="KW-0132">Cell division</keyword>
<keyword evidence="6 9" id="KW-1133">Transmembrane helix</keyword>
<dbReference type="EMBL" id="CP060244">
    <property type="protein sequence ID" value="QNT77434.1"/>
    <property type="molecule type" value="Genomic_DNA"/>
</dbReference>
<evidence type="ECO:0000313" key="12">
    <source>
        <dbReference type="Proteomes" id="UP000516349"/>
    </source>
</evidence>
<evidence type="ECO:0000256" key="4">
    <source>
        <dbReference type="ARBA" id="ARBA00022618"/>
    </source>
</evidence>
<dbReference type="InterPro" id="IPR013685">
    <property type="entry name" value="POTRA_FtsQ_type"/>
</dbReference>